<feature type="non-terminal residue" evidence="2">
    <location>
        <position position="1"/>
    </location>
</feature>
<sequence>FLSESLRIARDTSMALEQTKEERKLTSPSLAQTHMQGPLAVNGSGKALTRAELEEVKKDLEKIKAEFGLEEPVRSFMGEEDTSWIFGGPPDYSLTNYLYLKERTHVHKPGSLEQIVENLVKTWEMERSHKADCRQHQSVDQERFAISANGGKVFNNSEANKVGNYNVLLNACPADLWDSEKSTWEDSHHKFREAFAAFPWEVLQVYSGPPKVAFTWRHWGTFTGTYEENKGKGEKVEMFGFGTAVVNDKLQLCDVEIFYNAEEFISVLRGQKTVDEVNADWNSGATCPFAAMVAKK</sequence>
<evidence type="ECO:0000313" key="3">
    <source>
        <dbReference type="Proteomes" id="UP000215902"/>
    </source>
</evidence>
<dbReference type="SUPFAM" id="SSF54427">
    <property type="entry name" value="NTF2-like"/>
    <property type="match status" value="1"/>
</dbReference>
<proteinExistence type="predicted"/>
<dbReference type="PANTHER" id="PTHR31723">
    <property type="entry name" value="PATHOGENESIS-RELATED FAMILY PROTEIN"/>
    <property type="match status" value="1"/>
</dbReference>
<dbReference type="Gene3D" id="3.10.450.50">
    <property type="match status" value="1"/>
</dbReference>
<dbReference type="InterPro" id="IPR053218">
    <property type="entry name" value="Pathogen-related_defense"/>
</dbReference>
<organism evidence="2 3">
    <name type="scientific">Macrostomum lignano</name>
    <dbReference type="NCBI Taxonomy" id="282301"/>
    <lineage>
        <taxon>Eukaryota</taxon>
        <taxon>Metazoa</taxon>
        <taxon>Spiralia</taxon>
        <taxon>Lophotrochozoa</taxon>
        <taxon>Platyhelminthes</taxon>
        <taxon>Rhabditophora</taxon>
        <taxon>Macrostomorpha</taxon>
        <taxon>Macrostomida</taxon>
        <taxon>Macrostomidae</taxon>
        <taxon>Macrostomum</taxon>
    </lineage>
</organism>
<feature type="compositionally biased region" description="Polar residues" evidence="1">
    <location>
        <begin position="26"/>
        <end position="35"/>
    </location>
</feature>
<accession>A0A267EJF8</accession>
<dbReference type="Proteomes" id="UP000215902">
    <property type="component" value="Unassembled WGS sequence"/>
</dbReference>
<protein>
    <recommendedName>
        <fullName evidence="4">Pathogen-related protein</fullName>
    </recommendedName>
</protein>
<evidence type="ECO:0000313" key="2">
    <source>
        <dbReference type="EMBL" id="PAA61606.1"/>
    </source>
</evidence>
<dbReference type="InterPro" id="IPR032710">
    <property type="entry name" value="NTF2-like_dom_sf"/>
</dbReference>
<evidence type="ECO:0008006" key="4">
    <source>
        <dbReference type="Google" id="ProtNLM"/>
    </source>
</evidence>
<dbReference type="AlphaFoldDB" id="A0A267EJF8"/>
<name>A0A267EJF8_9PLAT</name>
<reference evidence="2 3" key="1">
    <citation type="submission" date="2017-06" db="EMBL/GenBank/DDBJ databases">
        <title>A platform for efficient transgenesis in Macrostomum lignano, a flatworm model organism for stem cell research.</title>
        <authorList>
            <person name="Berezikov E."/>
        </authorList>
    </citation>
    <scope>NUCLEOTIDE SEQUENCE [LARGE SCALE GENOMIC DNA]</scope>
    <source>
        <strain evidence="2">DV1</strain>
        <tissue evidence="2">Whole organism</tissue>
    </source>
</reference>
<gene>
    <name evidence="2" type="ORF">BOX15_Mlig026888g1</name>
</gene>
<evidence type="ECO:0000256" key="1">
    <source>
        <dbReference type="SAM" id="MobiDB-lite"/>
    </source>
</evidence>
<comment type="caution">
    <text evidence="2">The sequence shown here is derived from an EMBL/GenBank/DDBJ whole genome shotgun (WGS) entry which is preliminary data.</text>
</comment>
<dbReference type="OrthoDB" id="65445at2759"/>
<feature type="region of interest" description="Disordered" evidence="1">
    <location>
        <begin position="17"/>
        <end position="42"/>
    </location>
</feature>
<dbReference type="EMBL" id="NIVC01002014">
    <property type="protein sequence ID" value="PAA61606.1"/>
    <property type="molecule type" value="Genomic_DNA"/>
</dbReference>
<keyword evidence="3" id="KW-1185">Reference proteome</keyword>
<dbReference type="PANTHER" id="PTHR31723:SF10">
    <property type="entry name" value="PATHOGEN-RELATED PROTEIN"/>
    <property type="match status" value="1"/>
</dbReference>